<evidence type="ECO:0000256" key="4">
    <source>
        <dbReference type="ARBA" id="ARBA00022825"/>
    </source>
</evidence>
<feature type="active site" description="Charge relay system" evidence="5">
    <location>
        <position position="555"/>
    </location>
</feature>
<dbReference type="InterPro" id="IPR023828">
    <property type="entry name" value="Peptidase_S8_Ser-AS"/>
</dbReference>
<dbReference type="RefSeq" id="WP_301592716.1">
    <property type="nucleotide sequence ID" value="NZ_JAPFQI010000040.1"/>
</dbReference>
<dbReference type="SUPFAM" id="SSF52743">
    <property type="entry name" value="Subtilisin-like"/>
    <property type="match status" value="1"/>
</dbReference>
<dbReference type="SUPFAM" id="SSF53474">
    <property type="entry name" value="alpha/beta-Hydrolases"/>
    <property type="match status" value="1"/>
</dbReference>
<dbReference type="InterPro" id="IPR036852">
    <property type="entry name" value="Peptidase_S8/S53_dom_sf"/>
</dbReference>
<evidence type="ECO:0000313" key="8">
    <source>
        <dbReference type="Proteomes" id="UP001526430"/>
    </source>
</evidence>
<dbReference type="PROSITE" id="PS00138">
    <property type="entry name" value="SUBTILASE_SER"/>
    <property type="match status" value="1"/>
</dbReference>
<organism evidence="7 8">
    <name type="scientific">Sabulicella glaciei</name>
    <dbReference type="NCBI Taxonomy" id="2984948"/>
    <lineage>
        <taxon>Bacteria</taxon>
        <taxon>Pseudomonadati</taxon>
        <taxon>Pseudomonadota</taxon>
        <taxon>Alphaproteobacteria</taxon>
        <taxon>Acetobacterales</taxon>
        <taxon>Acetobacteraceae</taxon>
        <taxon>Sabulicella</taxon>
    </lineage>
</organism>
<feature type="domain" description="Peptidase S8/S53" evidence="6">
    <location>
        <begin position="547"/>
        <end position="860"/>
    </location>
</feature>
<keyword evidence="4 5" id="KW-0720">Serine protease</keyword>
<dbReference type="InterPro" id="IPR050131">
    <property type="entry name" value="Peptidase_S8_subtilisin-like"/>
</dbReference>
<dbReference type="InterPro" id="IPR015500">
    <property type="entry name" value="Peptidase_S8_subtilisin-rel"/>
</dbReference>
<dbReference type="CDD" id="cd07487">
    <property type="entry name" value="Peptidases_S8_1"/>
    <property type="match status" value="1"/>
</dbReference>
<dbReference type="InterPro" id="IPR022398">
    <property type="entry name" value="Peptidase_S8_His-AS"/>
</dbReference>
<evidence type="ECO:0000256" key="5">
    <source>
        <dbReference type="PROSITE-ProRule" id="PRU01240"/>
    </source>
</evidence>
<dbReference type="PROSITE" id="PS00137">
    <property type="entry name" value="SUBTILASE_HIS"/>
    <property type="match status" value="1"/>
</dbReference>
<feature type="active site" description="Charge relay system" evidence="5">
    <location>
        <position position="812"/>
    </location>
</feature>
<evidence type="ECO:0000259" key="6">
    <source>
        <dbReference type="Pfam" id="PF00082"/>
    </source>
</evidence>
<dbReference type="Pfam" id="PF00082">
    <property type="entry name" value="Peptidase_S8"/>
    <property type="match status" value="1"/>
</dbReference>
<reference evidence="7 8" key="1">
    <citation type="submission" date="2022-10" db="EMBL/GenBank/DDBJ databases">
        <title>Roseococcus glaciei nov., sp. nov., isolated from glacier.</title>
        <authorList>
            <person name="Liu Q."/>
            <person name="Xin Y.-H."/>
        </authorList>
    </citation>
    <scope>NUCLEOTIDE SEQUENCE [LARGE SCALE GENOMIC DNA]</scope>
    <source>
        <strain evidence="7 8">MDT2-1-1</strain>
    </source>
</reference>
<dbReference type="EMBL" id="JAPFQI010000040">
    <property type="protein sequence ID" value="MCW8088463.1"/>
    <property type="molecule type" value="Genomic_DNA"/>
</dbReference>
<dbReference type="PRINTS" id="PR00723">
    <property type="entry name" value="SUBTILISIN"/>
</dbReference>
<keyword evidence="2 5" id="KW-0645">Protease</keyword>
<name>A0ABT3P2P9_9PROT</name>
<proteinExistence type="inferred from homology"/>
<accession>A0ABT3P2P9</accession>
<dbReference type="InterPro" id="IPR029058">
    <property type="entry name" value="AB_hydrolase_fold"/>
</dbReference>
<evidence type="ECO:0000256" key="1">
    <source>
        <dbReference type="ARBA" id="ARBA00011073"/>
    </source>
</evidence>
<keyword evidence="3 5" id="KW-0378">Hydrolase</keyword>
<dbReference type="Proteomes" id="UP001526430">
    <property type="component" value="Unassembled WGS sequence"/>
</dbReference>
<comment type="similarity">
    <text evidence="1 5">Belongs to the peptidase S8 family.</text>
</comment>
<dbReference type="InterPro" id="IPR000209">
    <property type="entry name" value="Peptidase_S8/S53_dom"/>
</dbReference>
<feature type="active site" description="Charge relay system" evidence="5">
    <location>
        <position position="599"/>
    </location>
</feature>
<gene>
    <name evidence="7" type="ORF">OF850_23065</name>
</gene>
<protein>
    <submittedName>
        <fullName evidence="7">S8 family peptidase</fullName>
    </submittedName>
</protein>
<sequence length="871" mass="94912">MDTEGVTGLPFDLPLQSATLVAEQGARRWEGRFRFERRRPKGDPQEVRLREVAPPAAAWEWNGLRSLVPSADAGEPPRSANLVVARGERPGAQTVVFVHGIGNKPPGSILKCQWDTALFGREMGDRTRMAYWVNRERYPEPLRTGCQSPDRLVAEDDEATTATIMALGARGVPLRGREREEEAIDREVMALSEGDPDREATLRALAGQLLQAPREVPVEEPRPVRPGEPGVRFIPRIVRDVFTGLATRVFLRDVNDFLFDEARRRRMTDALWDRLRGGGGPFVVVAHSQGSMVAYELLRQLPPDEFPVELFLTIGSPLGLPTIASFFRQRNGRELRTPECVGRWVNVADRLDPVSLDPRLRDEYRANSSGVEVEDQPGWWVNIDSPADPHSATGYLSSERVRAAVRSVVGNAFGQFVAGSRIARDVSAEMEDAEPEDLRDVLIQLADSEGKATPRSLDEVADTIVARLGALAEGRRAPTPPFEPPDRMRRFLQVQLTRAEIEALRSLSEELHIKQVWNNATKRALVEVSAATVQATPANLGYGARGQGIGWAVLDTGIDASHPHFGQGGRRTVTAQWDCLGRGDPKELDGDGRHDPHGHGTHVAGIIAGWTDHLSATAGGPKTRLAGMAPEATLYGFRVLRADGSGSDASIIKALDHVAAINEGASRLLIHGVNLSLGSSFDPSIYGCGHTPLCQELRRLWRQGVLVVVAAGNEGYAMLQTRHGLVGSNIDLSIGDPANLEEAIAVGSVHRNNPHTYGISYFSSRGPTADGRRKPDLVAPGEKILSALAGARPSARDAEKVDHWYVEDSGTSMAAPHVSGVLAAYLSVRREFIGEPDRVKRILLDNCTDLGRDPNMQGAGLVNLVKMLIST</sequence>
<dbReference type="Gene3D" id="3.40.50.1820">
    <property type="entry name" value="alpha/beta hydrolase"/>
    <property type="match status" value="1"/>
</dbReference>
<dbReference type="PANTHER" id="PTHR43806">
    <property type="entry name" value="PEPTIDASE S8"/>
    <property type="match status" value="1"/>
</dbReference>
<dbReference type="Gene3D" id="3.40.50.200">
    <property type="entry name" value="Peptidase S8/S53 domain"/>
    <property type="match status" value="1"/>
</dbReference>
<evidence type="ECO:0000256" key="3">
    <source>
        <dbReference type="ARBA" id="ARBA00022801"/>
    </source>
</evidence>
<evidence type="ECO:0000313" key="7">
    <source>
        <dbReference type="EMBL" id="MCW8088463.1"/>
    </source>
</evidence>
<dbReference type="PROSITE" id="PS51892">
    <property type="entry name" value="SUBTILASE"/>
    <property type="match status" value="1"/>
</dbReference>
<dbReference type="PANTHER" id="PTHR43806:SF11">
    <property type="entry name" value="CEREVISIN-RELATED"/>
    <property type="match status" value="1"/>
</dbReference>
<keyword evidence="8" id="KW-1185">Reference proteome</keyword>
<comment type="caution">
    <text evidence="7">The sequence shown here is derived from an EMBL/GenBank/DDBJ whole genome shotgun (WGS) entry which is preliminary data.</text>
</comment>
<evidence type="ECO:0000256" key="2">
    <source>
        <dbReference type="ARBA" id="ARBA00022670"/>
    </source>
</evidence>